<dbReference type="AlphaFoldDB" id="A0A2C9WFS7"/>
<accession>A0A2C9WFS7</accession>
<organism evidence="1">
    <name type="scientific">Manihot esculenta</name>
    <name type="common">Cassava</name>
    <name type="synonym">Jatropha manihot</name>
    <dbReference type="NCBI Taxonomy" id="3983"/>
    <lineage>
        <taxon>Eukaryota</taxon>
        <taxon>Viridiplantae</taxon>
        <taxon>Streptophyta</taxon>
        <taxon>Embryophyta</taxon>
        <taxon>Tracheophyta</taxon>
        <taxon>Spermatophyta</taxon>
        <taxon>Magnoliopsida</taxon>
        <taxon>eudicotyledons</taxon>
        <taxon>Gunneridae</taxon>
        <taxon>Pentapetalae</taxon>
        <taxon>rosids</taxon>
        <taxon>fabids</taxon>
        <taxon>Malpighiales</taxon>
        <taxon>Euphorbiaceae</taxon>
        <taxon>Crotonoideae</taxon>
        <taxon>Manihoteae</taxon>
        <taxon>Manihot</taxon>
    </lineage>
</organism>
<dbReference type="EMBL" id="CM004388">
    <property type="protein sequence ID" value="OAY57861.1"/>
    <property type="molecule type" value="Genomic_DNA"/>
</dbReference>
<evidence type="ECO:0000313" key="1">
    <source>
        <dbReference type="EMBL" id="OAY57861.1"/>
    </source>
</evidence>
<reference evidence="1" key="1">
    <citation type="submission" date="2016-02" db="EMBL/GenBank/DDBJ databases">
        <title>WGS assembly of Manihot esculenta.</title>
        <authorList>
            <person name="Bredeson J.V."/>
            <person name="Prochnik S.E."/>
            <person name="Lyons J.B."/>
            <person name="Schmutz J."/>
            <person name="Grimwood J."/>
            <person name="Vrebalov J."/>
            <person name="Bart R.S."/>
            <person name="Amuge T."/>
            <person name="Ferguson M.E."/>
            <person name="Green R."/>
            <person name="Putnam N."/>
            <person name="Stites J."/>
            <person name="Rounsley S."/>
            <person name="Rokhsar D.S."/>
        </authorList>
    </citation>
    <scope>NUCLEOTIDE SEQUENCE [LARGE SCALE GENOMIC DNA]</scope>
    <source>
        <tissue evidence="1">Leaf</tissue>
    </source>
</reference>
<protein>
    <submittedName>
        <fullName evidence="1">Uncharacterized protein</fullName>
    </submittedName>
</protein>
<sequence>MNGLQCYKVDENCFSRTVILISGYKGARRKRREFLSWNLKNSLKWYCVIN</sequence>
<name>A0A2C9WFS7_MANES</name>
<proteinExistence type="predicted"/>
<gene>
    <name evidence="1" type="ORF">MANES_02G130700</name>
</gene>